<dbReference type="InterPro" id="IPR007601">
    <property type="entry name" value="Baculo_PEP_C"/>
</dbReference>
<evidence type="ECO:0000259" key="3">
    <source>
        <dbReference type="Pfam" id="PF04513"/>
    </source>
</evidence>
<feature type="region of interest" description="Disordered" evidence="1">
    <location>
        <begin position="115"/>
        <end position="143"/>
    </location>
</feature>
<evidence type="ECO:0000313" key="4">
    <source>
        <dbReference type="EMBL" id="ANW12323.1"/>
    </source>
</evidence>
<proteinExistence type="predicted"/>
<dbReference type="GO" id="GO:0019031">
    <property type="term" value="C:viral envelope"/>
    <property type="evidence" value="ECO:0007669"/>
    <property type="project" value="UniProtKB-KW"/>
</dbReference>
<gene>
    <name evidence="4" type="primary">masp9.9</name>
</gene>
<dbReference type="Pfam" id="PF04513">
    <property type="entry name" value="Baculo_PEP_C"/>
    <property type="match status" value="1"/>
</dbReference>
<dbReference type="EMBL" id="KU696415">
    <property type="protein sequence ID" value="ANW12323.1"/>
    <property type="molecule type" value="Genomic_DNA"/>
</dbReference>
<evidence type="ECO:0000259" key="2">
    <source>
        <dbReference type="Pfam" id="PF04512"/>
    </source>
</evidence>
<name>A0A1B1V5Q4_9ABAC</name>
<dbReference type="Pfam" id="PF04512">
    <property type="entry name" value="Baculo_PEP_N"/>
    <property type="match status" value="1"/>
</dbReference>
<dbReference type="GO" id="GO:0019028">
    <property type="term" value="C:viral capsid"/>
    <property type="evidence" value="ECO:0007669"/>
    <property type="project" value="InterPro"/>
</dbReference>
<keyword evidence="4" id="KW-0261">Viral envelope protein</keyword>
<protein>
    <submittedName>
        <fullName evidence="4">Polyhedron envelope protein</fullName>
    </submittedName>
</protein>
<dbReference type="GO" id="GO:0005198">
    <property type="term" value="F:structural molecule activity"/>
    <property type="evidence" value="ECO:0007669"/>
    <property type="project" value="InterPro"/>
</dbReference>
<feature type="domain" description="Baculovirus polyhedron envelope protein PEP N-terminal" evidence="2">
    <location>
        <begin position="15"/>
        <end position="105"/>
    </location>
</feature>
<organism evidence="4">
    <name type="scientific">Malacosoma sp. alphabaculovirus</name>
    <dbReference type="NCBI Taxonomy" id="1881632"/>
    <lineage>
        <taxon>Viruses</taxon>
        <taxon>Viruses incertae sedis</taxon>
        <taxon>Naldaviricetes</taxon>
        <taxon>Lefavirales</taxon>
        <taxon>Baculoviridae</taxon>
        <taxon>Alphabaculovirus</taxon>
    </lineage>
</organism>
<sequence>MSSNVMLRKVHDCNVAAFVDCEWVVWLSADETLQLLRLPSSALQAVPPRHKKCWVDLKNISSHSHCRIEQNKLFIDNYGLGVLCSRACVVNVCDYLMTQLIAEIYKEHSAEVSSASSSFLPPPPPSNNDCRPSPDCRPPPHHHHDALERIARQNDIIINALNQLSVSNSNQHLDIINQLNAIRLQNSTTSSQLTTIIDLFENQLGSLIKDLNKLLGDLDSRFENILETINAALAQFQTTIRNELTNVNAVLNNLASSVTNINATLNNILQILNNLDVGALNARLDTIVGLLNDILNMFTPELLAKIKQHTAIRNIE</sequence>
<accession>A0A1B1V5Q4</accession>
<keyword evidence="4" id="KW-0946">Virion</keyword>
<dbReference type="InterPro" id="IPR007600">
    <property type="entry name" value="Baculo_PEP_N"/>
</dbReference>
<evidence type="ECO:0000256" key="1">
    <source>
        <dbReference type="SAM" id="MobiDB-lite"/>
    </source>
</evidence>
<reference evidence="4" key="1">
    <citation type="submission" date="2016-02" db="EMBL/GenBank/DDBJ databases">
        <authorList>
            <person name="Wen L."/>
            <person name="He K."/>
            <person name="Yang H."/>
        </authorList>
    </citation>
    <scope>NUCLEOTIDE SEQUENCE</scope>
    <source>
        <strain evidence="4">164</strain>
    </source>
</reference>
<feature type="domain" description="Baculovirus polyhedron envelope protein PEP C-terminal" evidence="3">
    <location>
        <begin position="158"/>
        <end position="296"/>
    </location>
</feature>